<sequence>MKSQWLPAEKTYLIRHRHQATSAKEKSVRETEEDMDSLQSRKDIWKNFTTTQTLTYNRPTYRERAGATVLEVEKLDRREWGKNT</sequence>
<organism evidence="1 2">
    <name type="scientific">Plakobranchus ocellatus</name>
    <dbReference type="NCBI Taxonomy" id="259542"/>
    <lineage>
        <taxon>Eukaryota</taxon>
        <taxon>Metazoa</taxon>
        <taxon>Spiralia</taxon>
        <taxon>Lophotrochozoa</taxon>
        <taxon>Mollusca</taxon>
        <taxon>Gastropoda</taxon>
        <taxon>Heterobranchia</taxon>
        <taxon>Euthyneura</taxon>
        <taxon>Panpulmonata</taxon>
        <taxon>Sacoglossa</taxon>
        <taxon>Placobranchoidea</taxon>
        <taxon>Plakobranchidae</taxon>
        <taxon>Plakobranchus</taxon>
    </lineage>
</organism>
<evidence type="ECO:0000313" key="2">
    <source>
        <dbReference type="Proteomes" id="UP000735302"/>
    </source>
</evidence>
<keyword evidence="2" id="KW-1185">Reference proteome</keyword>
<dbReference type="AlphaFoldDB" id="A0AAV4B093"/>
<gene>
    <name evidence="1" type="ORF">PoB_003827900</name>
</gene>
<name>A0AAV4B093_9GAST</name>
<proteinExistence type="predicted"/>
<protein>
    <submittedName>
        <fullName evidence="1">Uncharacterized protein</fullName>
    </submittedName>
</protein>
<accession>A0AAV4B093</accession>
<comment type="caution">
    <text evidence="1">The sequence shown here is derived from an EMBL/GenBank/DDBJ whole genome shotgun (WGS) entry which is preliminary data.</text>
</comment>
<dbReference type="EMBL" id="BLXT01004326">
    <property type="protein sequence ID" value="GFO11774.1"/>
    <property type="molecule type" value="Genomic_DNA"/>
</dbReference>
<dbReference type="Proteomes" id="UP000735302">
    <property type="component" value="Unassembled WGS sequence"/>
</dbReference>
<evidence type="ECO:0000313" key="1">
    <source>
        <dbReference type="EMBL" id="GFO11774.1"/>
    </source>
</evidence>
<reference evidence="1 2" key="1">
    <citation type="journal article" date="2021" name="Elife">
        <title>Chloroplast acquisition without the gene transfer in kleptoplastic sea slugs, Plakobranchus ocellatus.</title>
        <authorList>
            <person name="Maeda T."/>
            <person name="Takahashi S."/>
            <person name="Yoshida T."/>
            <person name="Shimamura S."/>
            <person name="Takaki Y."/>
            <person name="Nagai Y."/>
            <person name="Toyoda A."/>
            <person name="Suzuki Y."/>
            <person name="Arimoto A."/>
            <person name="Ishii H."/>
            <person name="Satoh N."/>
            <person name="Nishiyama T."/>
            <person name="Hasebe M."/>
            <person name="Maruyama T."/>
            <person name="Minagawa J."/>
            <person name="Obokata J."/>
            <person name="Shigenobu S."/>
        </authorList>
    </citation>
    <scope>NUCLEOTIDE SEQUENCE [LARGE SCALE GENOMIC DNA]</scope>
</reference>